<evidence type="ECO:0000256" key="3">
    <source>
        <dbReference type="ARBA" id="ARBA00022741"/>
    </source>
</evidence>
<dbReference type="Pfam" id="PF17042">
    <property type="entry name" value="NBD_C"/>
    <property type="match status" value="1"/>
</dbReference>
<dbReference type="InterPro" id="IPR010737">
    <property type="entry name" value="4-carb_acid_sugar_kinase_N"/>
</dbReference>
<dbReference type="Gene3D" id="3.40.980.20">
    <property type="entry name" value="Four-carbon acid sugar kinase, nucleotide binding domain"/>
    <property type="match status" value="1"/>
</dbReference>
<gene>
    <name evidence="9" type="ORF">EZ428_12175</name>
</gene>
<dbReference type="RefSeq" id="WP_131553443.1">
    <property type="nucleotide sequence ID" value="NZ_SJSK01000003.1"/>
</dbReference>
<evidence type="ECO:0000259" key="8">
    <source>
        <dbReference type="Pfam" id="PF17042"/>
    </source>
</evidence>
<feature type="domain" description="Four-carbon acid sugar kinase nucleotide binding" evidence="8">
    <location>
        <begin position="275"/>
        <end position="458"/>
    </location>
</feature>
<dbReference type="Gene3D" id="3.40.50.10840">
    <property type="entry name" value="Putative sugar-binding, N-terminal domain"/>
    <property type="match status" value="1"/>
</dbReference>
<dbReference type="OrthoDB" id="9778478at2"/>
<feature type="domain" description="Four-carbon acid sugar kinase N-terminal" evidence="7">
    <location>
        <begin position="10"/>
        <end position="249"/>
    </location>
</feature>
<comment type="similarity">
    <text evidence="1">Belongs to the four-carbon acid sugar kinase family.</text>
</comment>
<dbReference type="InterPro" id="IPR042213">
    <property type="entry name" value="NBD_C_sf"/>
</dbReference>
<name>A0A4R0MSP7_9SPHI</name>
<comment type="caution">
    <text evidence="9">The sequence shown here is derived from an EMBL/GenBank/DDBJ whole genome shotgun (WGS) entry which is preliminary data.</text>
</comment>
<keyword evidence="2" id="KW-0808">Transferase</keyword>
<dbReference type="AlphaFoldDB" id="A0A4R0MSP7"/>
<dbReference type="InterPro" id="IPR037051">
    <property type="entry name" value="4-carb_acid_sugar_kinase_N_sf"/>
</dbReference>
<keyword evidence="5" id="KW-0067">ATP-binding</keyword>
<dbReference type="InterPro" id="IPR031475">
    <property type="entry name" value="NBD_C"/>
</dbReference>
<organism evidence="9 10">
    <name type="scientific">Pedobacter frigiditerrae</name>
    <dbReference type="NCBI Taxonomy" id="2530452"/>
    <lineage>
        <taxon>Bacteria</taxon>
        <taxon>Pseudomonadati</taxon>
        <taxon>Bacteroidota</taxon>
        <taxon>Sphingobacteriia</taxon>
        <taxon>Sphingobacteriales</taxon>
        <taxon>Sphingobacteriaceae</taxon>
        <taxon>Pedobacter</taxon>
    </lineage>
</organism>
<evidence type="ECO:0000256" key="6">
    <source>
        <dbReference type="ARBA" id="ARBA00023277"/>
    </source>
</evidence>
<protein>
    <submittedName>
        <fullName evidence="9">Four-carbon acid sugar kinase family protein</fullName>
    </submittedName>
</protein>
<keyword evidence="3" id="KW-0547">Nucleotide-binding</keyword>
<evidence type="ECO:0000256" key="4">
    <source>
        <dbReference type="ARBA" id="ARBA00022777"/>
    </source>
</evidence>
<dbReference type="GO" id="GO:0005524">
    <property type="term" value="F:ATP binding"/>
    <property type="evidence" value="ECO:0007669"/>
    <property type="project" value="UniProtKB-KW"/>
</dbReference>
<evidence type="ECO:0000259" key="7">
    <source>
        <dbReference type="Pfam" id="PF07005"/>
    </source>
</evidence>
<keyword evidence="10" id="KW-1185">Reference proteome</keyword>
<dbReference type="Proteomes" id="UP000292884">
    <property type="component" value="Unassembled WGS sequence"/>
</dbReference>
<keyword evidence="4 9" id="KW-0418">Kinase</keyword>
<evidence type="ECO:0000256" key="5">
    <source>
        <dbReference type="ARBA" id="ARBA00022840"/>
    </source>
</evidence>
<evidence type="ECO:0000256" key="1">
    <source>
        <dbReference type="ARBA" id="ARBA00005715"/>
    </source>
</evidence>
<dbReference type="GO" id="GO:0016301">
    <property type="term" value="F:kinase activity"/>
    <property type="evidence" value="ECO:0007669"/>
    <property type="project" value="UniProtKB-KW"/>
</dbReference>
<proteinExistence type="inferred from homology"/>
<dbReference type="SUPFAM" id="SSF142764">
    <property type="entry name" value="YgbK-like"/>
    <property type="match status" value="1"/>
</dbReference>
<sequence>MENSTNSLLIAYYGDDFTGSTDALEFLSRAGIKTMLFIEAPTLAQLKNYPDLQAIGVAGMSRTMSPIEMERVLTPAFADLQKLNPKHVHYKVCSTFDSSPAIGSIGKAIDIGAAIFKSKFVPVLVAAPILGRHMLFGNLFARMGIGSAGAIYRLDRHPSMSKHPVTPADESDIRLRLAKQTEKNIDLFNILDLHQYQEEPKDLEFAADIVLFDALEQQDLASIGEIIDAQANEEDILFSAGSSGIEMALGAYWQQSGLLKSEQKWEIAKVDGPILIASGSCSAVTSTQISFALHKGFAEVAIDTITLAKQVSSSSLTENINYLNEVAKAYATKAVELIQKGKSIIIHTSLGNDDERVIETDKVFIFRSFSKSTTAKLYGALLGKIAILVTEKTSLKRIIVAGGDTSSYAARAMGIEAVEMIAPLSPGSPLCKAHAPNTAINHLQIAFKGGQVGKEDFFLTAAKDIEPNQT</sequence>
<evidence type="ECO:0000256" key="2">
    <source>
        <dbReference type="ARBA" id="ARBA00022679"/>
    </source>
</evidence>
<evidence type="ECO:0000313" key="10">
    <source>
        <dbReference type="Proteomes" id="UP000292884"/>
    </source>
</evidence>
<dbReference type="EMBL" id="SJSK01000003">
    <property type="protein sequence ID" value="TCC90039.1"/>
    <property type="molecule type" value="Genomic_DNA"/>
</dbReference>
<keyword evidence="6" id="KW-0119">Carbohydrate metabolism</keyword>
<dbReference type="Pfam" id="PF07005">
    <property type="entry name" value="SBD_N"/>
    <property type="match status" value="1"/>
</dbReference>
<reference evidence="9 10" key="1">
    <citation type="submission" date="2019-02" db="EMBL/GenBank/DDBJ databases">
        <title>Pedobacter sp. RP-1-13 sp. nov., isolated from Arctic soil.</title>
        <authorList>
            <person name="Dahal R.H."/>
        </authorList>
    </citation>
    <scope>NUCLEOTIDE SEQUENCE [LARGE SCALE GENOMIC DNA]</scope>
    <source>
        <strain evidence="9 10">RP-1-13</strain>
    </source>
</reference>
<evidence type="ECO:0000313" key="9">
    <source>
        <dbReference type="EMBL" id="TCC90039.1"/>
    </source>
</evidence>
<accession>A0A4R0MSP7</accession>